<dbReference type="GeneID" id="26793859"/>
<proteinExistence type="predicted"/>
<evidence type="ECO:0000313" key="1">
    <source>
        <dbReference type="EMBL" id="AIZ94697.1"/>
    </source>
</evidence>
<evidence type="ECO:0008006" key="3">
    <source>
        <dbReference type="Google" id="ProtNLM"/>
    </source>
</evidence>
<dbReference type="KEGG" id="vg:26793859"/>
<keyword evidence="2" id="KW-1185">Reference proteome</keyword>
<dbReference type="Gene3D" id="3.40.30.10">
    <property type="entry name" value="Glutaredoxin"/>
    <property type="match status" value="1"/>
</dbReference>
<dbReference type="SUPFAM" id="SSF52833">
    <property type="entry name" value="Thioredoxin-like"/>
    <property type="match status" value="1"/>
</dbReference>
<dbReference type="Proteomes" id="UP000030922">
    <property type="component" value="Segment"/>
</dbReference>
<accession>A0A0A7NU25</accession>
<protein>
    <recommendedName>
        <fullName evidence="3">Glutaredoxin</fullName>
    </recommendedName>
</protein>
<evidence type="ECO:0000313" key="2">
    <source>
        <dbReference type="Proteomes" id="UP000030922"/>
    </source>
</evidence>
<dbReference type="InterPro" id="IPR036249">
    <property type="entry name" value="Thioredoxin-like_sf"/>
</dbReference>
<organism evidence="1 2">
    <name type="scientific">Lactobacillus phage LfeInf</name>
    <dbReference type="NCBI Taxonomy" id="1567484"/>
    <lineage>
        <taxon>Viruses</taxon>
        <taxon>Duplodnaviria</taxon>
        <taxon>Heunggongvirae</taxon>
        <taxon>Uroviricota</taxon>
        <taxon>Caudoviricetes</taxon>
        <taxon>Herelleviridae</taxon>
        <taxon>Hopescreekvirus</taxon>
        <taxon>Hopescreekvirus LfeInf</taxon>
    </lineage>
</organism>
<reference evidence="1 2" key="2">
    <citation type="journal article" date="2015" name="Biotechnol. Biofuels">
        <title>Bacteriophage application restores ethanol fermentation characteristics disrupted by Lactobacillus fermentum.</title>
        <authorList>
            <person name="Liu M."/>
            <person name="Bischoff K.M."/>
            <person name="Gill J.J."/>
            <person name="Mire-Criscione M.D."/>
            <person name="Berry J.D."/>
            <person name="Young R."/>
            <person name="Summer E.J."/>
        </authorList>
    </citation>
    <scope>NUCLEOTIDE SEQUENCE [LARGE SCALE GENOMIC DNA]</scope>
</reference>
<dbReference type="RefSeq" id="YP_009222309.1">
    <property type="nucleotide sequence ID" value="NC_029058.1"/>
</dbReference>
<reference evidence="2" key="1">
    <citation type="submission" date="2014-10" db="EMBL/GenBank/DDBJ databases">
        <title>Characterization of Lactobacillus fermentum phage vB_S_LfeInf.</title>
        <authorList>
            <person name="Liu M."/>
            <person name="Gill J.J."/>
            <person name="Berry J."/>
            <person name="Young R.III."/>
            <person name="Summer E.J."/>
        </authorList>
    </citation>
    <scope>NUCLEOTIDE SEQUENCE [LARGE SCALE GENOMIC DNA]</scope>
</reference>
<name>A0A0A7NU25_9CAUD</name>
<gene>
    <name evidence="1" type="ORF">LfeInf_071</name>
</gene>
<sequence length="114" mass="13324">MHFVIYEKTDCSNCMRTMALLRGMKSAVATNYYGDESKPNLADFTTDDPDKVAYREHLVDKLKTRYNAMSFPVVKVVDKDNNLIDYWDGFNPKKIFEYGKKTDQEELQVVNEEH</sequence>
<dbReference type="EMBL" id="KP054477">
    <property type="protein sequence ID" value="AIZ94697.1"/>
    <property type="molecule type" value="Genomic_DNA"/>
</dbReference>